<name>A0ABV0BP62_9SPHI</name>
<feature type="transmembrane region" description="Helical" evidence="1">
    <location>
        <begin position="12"/>
        <end position="29"/>
    </location>
</feature>
<reference evidence="2 3" key="1">
    <citation type="submission" date="2024-04" db="EMBL/GenBank/DDBJ databases">
        <title>WGS of bacteria from Torrens River.</title>
        <authorList>
            <person name="Wyrsch E.R."/>
            <person name="Drigo B."/>
        </authorList>
    </citation>
    <scope>NUCLEOTIDE SEQUENCE [LARGE SCALE GENOMIC DNA]</scope>
    <source>
        <strain evidence="2 3">TWI391</strain>
    </source>
</reference>
<organism evidence="2 3">
    <name type="scientific">Sphingobacterium kitahiroshimense</name>
    <dbReference type="NCBI Taxonomy" id="470446"/>
    <lineage>
        <taxon>Bacteria</taxon>
        <taxon>Pseudomonadati</taxon>
        <taxon>Bacteroidota</taxon>
        <taxon>Sphingobacteriia</taxon>
        <taxon>Sphingobacteriales</taxon>
        <taxon>Sphingobacteriaceae</taxon>
        <taxon>Sphingobacterium</taxon>
    </lineage>
</organism>
<keyword evidence="1" id="KW-0812">Transmembrane</keyword>
<proteinExistence type="predicted"/>
<accession>A0ABV0BP62</accession>
<dbReference type="EMBL" id="JBDJNQ010000002">
    <property type="protein sequence ID" value="MEN5376589.1"/>
    <property type="molecule type" value="Genomic_DNA"/>
</dbReference>
<dbReference type="InterPro" id="IPR049713">
    <property type="entry name" value="Pr6Pr-like"/>
</dbReference>
<feature type="transmembrane region" description="Helical" evidence="1">
    <location>
        <begin position="115"/>
        <end position="134"/>
    </location>
</feature>
<comment type="caution">
    <text evidence="2">The sequence shown here is derived from an EMBL/GenBank/DDBJ whole genome shotgun (WGS) entry which is preliminary data.</text>
</comment>
<protein>
    <submittedName>
        <fullName evidence="2">Pr6Pr family membrane protein</fullName>
    </submittedName>
</protein>
<feature type="transmembrane region" description="Helical" evidence="1">
    <location>
        <begin position="186"/>
        <end position="207"/>
    </location>
</feature>
<feature type="transmembrane region" description="Helical" evidence="1">
    <location>
        <begin position="146"/>
        <end position="166"/>
    </location>
</feature>
<keyword evidence="1" id="KW-1133">Transmembrane helix</keyword>
<dbReference type="NCBIfam" id="NF038065">
    <property type="entry name" value="Pr6Pr"/>
    <property type="match status" value="1"/>
</dbReference>
<evidence type="ECO:0000256" key="1">
    <source>
        <dbReference type="SAM" id="Phobius"/>
    </source>
</evidence>
<dbReference type="Proteomes" id="UP001409291">
    <property type="component" value="Unassembled WGS sequence"/>
</dbReference>
<evidence type="ECO:0000313" key="3">
    <source>
        <dbReference type="Proteomes" id="UP001409291"/>
    </source>
</evidence>
<keyword evidence="1" id="KW-0472">Membrane</keyword>
<sequence>MKQTALPQNVKGLNAVVLIIMAIVTLDSIEPWTAWNVDPTSPGYGWNRFSYFTIQSNFIAMVTYLIAAVAIFRNKQLGEWFRYLRAGAVLYMMVTGIVFAVLLRNTQLDPDHFSWSNFILHEFGPFFITVWWLLWPSRKPITSGKAFYLLIFPFLWVIYTFIRASITGWYPYPFLDPATAGGTAGVMTYVCGLTIFFVVLCQLLAWISRARENNNTLY</sequence>
<gene>
    <name evidence="2" type="ORF">ABE541_04875</name>
</gene>
<dbReference type="RefSeq" id="WP_132840714.1">
    <property type="nucleotide sequence ID" value="NZ_JBDJLH010000003.1"/>
</dbReference>
<feature type="transmembrane region" description="Helical" evidence="1">
    <location>
        <begin position="83"/>
        <end position="103"/>
    </location>
</feature>
<keyword evidence="3" id="KW-1185">Reference proteome</keyword>
<feature type="transmembrane region" description="Helical" evidence="1">
    <location>
        <begin position="49"/>
        <end position="71"/>
    </location>
</feature>
<evidence type="ECO:0000313" key="2">
    <source>
        <dbReference type="EMBL" id="MEN5376589.1"/>
    </source>
</evidence>